<keyword evidence="3" id="KW-0716">Sensory transduction</keyword>
<keyword evidence="11" id="KW-1185">Reference proteome</keyword>
<evidence type="ECO:0000256" key="7">
    <source>
        <dbReference type="ARBA" id="ARBA00023136"/>
    </source>
</evidence>
<organism evidence="11 12">
    <name type="scientific">Spodoptera litura</name>
    <name type="common">Asian cotton leafworm</name>
    <dbReference type="NCBI Taxonomy" id="69820"/>
    <lineage>
        <taxon>Eukaryota</taxon>
        <taxon>Metazoa</taxon>
        <taxon>Ecdysozoa</taxon>
        <taxon>Arthropoda</taxon>
        <taxon>Hexapoda</taxon>
        <taxon>Insecta</taxon>
        <taxon>Pterygota</taxon>
        <taxon>Neoptera</taxon>
        <taxon>Endopterygota</taxon>
        <taxon>Lepidoptera</taxon>
        <taxon>Glossata</taxon>
        <taxon>Ditrysia</taxon>
        <taxon>Noctuoidea</taxon>
        <taxon>Noctuidae</taxon>
        <taxon>Amphipyrinae</taxon>
        <taxon>Spodoptera</taxon>
    </lineage>
</organism>
<gene>
    <name evidence="12" type="primary">LOC111352887</name>
</gene>
<dbReference type="GO" id="GO:0005549">
    <property type="term" value="F:odorant binding"/>
    <property type="evidence" value="ECO:0007669"/>
    <property type="project" value="InterPro"/>
</dbReference>
<evidence type="ECO:0000256" key="6">
    <source>
        <dbReference type="ARBA" id="ARBA00022989"/>
    </source>
</evidence>
<protein>
    <submittedName>
        <fullName evidence="12">Uncharacterized protein LOC111352887</fullName>
    </submittedName>
</protein>
<feature type="transmembrane region" description="Helical" evidence="10">
    <location>
        <begin position="296"/>
        <end position="319"/>
    </location>
</feature>
<keyword evidence="6 10" id="KW-1133">Transmembrane helix</keyword>
<feature type="transmembrane region" description="Helical" evidence="10">
    <location>
        <begin position="267"/>
        <end position="290"/>
    </location>
</feature>
<evidence type="ECO:0000313" key="11">
    <source>
        <dbReference type="Proteomes" id="UP000301870"/>
    </source>
</evidence>
<dbReference type="Pfam" id="PF02949">
    <property type="entry name" value="7tm_6"/>
    <property type="match status" value="2"/>
</dbReference>
<feature type="transmembrane region" description="Helical" evidence="10">
    <location>
        <begin position="37"/>
        <end position="57"/>
    </location>
</feature>
<feature type="transmembrane region" description="Helical" evidence="10">
    <location>
        <begin position="446"/>
        <end position="465"/>
    </location>
</feature>
<dbReference type="AlphaFoldDB" id="A0A9J7DZD4"/>
<reference evidence="12" key="1">
    <citation type="submission" date="2025-08" db="UniProtKB">
        <authorList>
            <consortium name="RefSeq"/>
        </authorList>
    </citation>
    <scope>IDENTIFICATION</scope>
    <source>
        <strain evidence="12">Ishihara</strain>
        <tissue evidence="12">Whole body</tissue>
    </source>
</reference>
<dbReference type="PANTHER" id="PTHR21137">
    <property type="entry name" value="ODORANT RECEPTOR"/>
    <property type="match status" value="1"/>
</dbReference>
<dbReference type="InterPro" id="IPR004117">
    <property type="entry name" value="7tm6_olfct_rcpt"/>
</dbReference>
<keyword evidence="7 10" id="KW-0472">Membrane</keyword>
<dbReference type="GeneID" id="111352887"/>
<keyword evidence="8" id="KW-0675">Receptor</keyword>
<feature type="transmembrane region" description="Helical" evidence="10">
    <location>
        <begin position="477"/>
        <end position="496"/>
    </location>
</feature>
<feature type="transmembrane region" description="Helical" evidence="10">
    <location>
        <begin position="133"/>
        <end position="156"/>
    </location>
</feature>
<dbReference type="Proteomes" id="UP000301870">
    <property type="component" value="Chromosome 16"/>
</dbReference>
<dbReference type="PANTHER" id="PTHR21137:SF35">
    <property type="entry name" value="ODORANT RECEPTOR 19A-RELATED"/>
    <property type="match status" value="1"/>
</dbReference>
<dbReference type="OrthoDB" id="7548151at2759"/>
<feature type="transmembrane region" description="Helical" evidence="10">
    <location>
        <begin position="531"/>
        <end position="559"/>
    </location>
</feature>
<evidence type="ECO:0000256" key="9">
    <source>
        <dbReference type="ARBA" id="ARBA00023224"/>
    </source>
</evidence>
<dbReference type="KEGG" id="sliu:111352887"/>
<keyword evidence="2" id="KW-1003">Cell membrane</keyword>
<evidence type="ECO:0000256" key="2">
    <source>
        <dbReference type="ARBA" id="ARBA00022475"/>
    </source>
</evidence>
<evidence type="ECO:0000313" key="12">
    <source>
        <dbReference type="RefSeq" id="XP_022821343.1"/>
    </source>
</evidence>
<feature type="transmembrane region" description="Helical" evidence="10">
    <location>
        <begin position="706"/>
        <end position="727"/>
    </location>
</feature>
<dbReference type="GO" id="GO:0004984">
    <property type="term" value="F:olfactory receptor activity"/>
    <property type="evidence" value="ECO:0007669"/>
    <property type="project" value="InterPro"/>
</dbReference>
<evidence type="ECO:0000256" key="5">
    <source>
        <dbReference type="ARBA" id="ARBA00022725"/>
    </source>
</evidence>
<comment type="subcellular location">
    <subcellularLocation>
        <location evidence="1">Cell membrane</location>
        <topology evidence="1">Multi-pass membrane protein</topology>
    </subcellularLocation>
</comment>
<dbReference type="GO" id="GO:0007165">
    <property type="term" value="P:signal transduction"/>
    <property type="evidence" value="ECO:0007669"/>
    <property type="project" value="UniProtKB-KW"/>
</dbReference>
<keyword evidence="4 10" id="KW-0812">Transmembrane</keyword>
<evidence type="ECO:0000256" key="10">
    <source>
        <dbReference type="SAM" id="Phobius"/>
    </source>
</evidence>
<keyword evidence="9" id="KW-0807">Transducer</keyword>
<evidence type="ECO:0000256" key="8">
    <source>
        <dbReference type="ARBA" id="ARBA00023170"/>
    </source>
</evidence>
<evidence type="ECO:0000256" key="4">
    <source>
        <dbReference type="ARBA" id="ARBA00022692"/>
    </source>
</evidence>
<feature type="transmembrane region" description="Helical" evidence="10">
    <location>
        <begin position="776"/>
        <end position="798"/>
    </location>
</feature>
<keyword evidence="5" id="KW-0552">Olfaction</keyword>
<name>A0A9J7DZD4_SPOLT</name>
<sequence length="804" mass="94309">MKFHQVDCFNINMKFFKFLAIWPGNNPCRYYNYYSKAFIMVFVIIFYLLFSINFYFLPRQLDIFIEEMIFYFTDLAVTSKVLTFVFMHDQIIEILDILESDLFQPDEVEGLTILDKAKKFNKSYWKIIMSVSYLSSLVHIMSPLISHLILGVELLLPVCRYAFISEEYRLMFIYPIYLYQSASIHFHMLYNVNVDSFFLGLMVLAIAQLDILDTKLRKVTDENKIEDIDGEISRSPADRNKEDVMKMNQCIIHFIKVCRFCEIVKDVFSATLFVQFGAASCIICVCLLRFTMPAPMGYYIFLGTYMSVMILQIMAPCWLGTRIMVKSQLLAFSVYNCDWTSRSREFKSNMRFFVDRVNKPLSITGGKMFKLSLDTFTSIINSAYSFFTLLQHFQKEKENAWLSVLHILKMGYNQIDCFEIHLTILRVLGVWPEENPSVYYVYFSRIFVFIFTVLYVIIYTMNFYFLPQQLEIFAEELIFYFTNVGALSKALAFIFLRDKVKKMLYMLESEMFQTDNPEEVKLIEKAKEKSLFYWKITFGLSVSANTVNVFLPFVLHLIFSIKLEYPVCRYSFIPEQYEAIFLYPAYLYQSIGITSHMLYNVNIDTFLLGVMFLAMAQLDILDRKLRKVTNVCVNVDAPRGSIDKMIDDQNAVLEINKCIKHYDAVCEYCKLIQEAFSEILFVLFSSGSCKICMCLFRFTMPAETQYFVFLTLYIVVMTLQVMVPCWFGSRLIEKSSQITFAVYDCDWTPRCRRFKSNLRLLVERANRPIIIKGGKMFLLSLGTFTAIMNSSYSFFALLRNVQTR</sequence>
<feature type="transmembrane region" description="Helical" evidence="10">
    <location>
        <begin position="168"/>
        <end position="190"/>
    </location>
</feature>
<dbReference type="GO" id="GO:0005886">
    <property type="term" value="C:plasma membrane"/>
    <property type="evidence" value="ECO:0007669"/>
    <property type="project" value="UniProtKB-SubCell"/>
</dbReference>
<evidence type="ECO:0000256" key="1">
    <source>
        <dbReference type="ARBA" id="ARBA00004651"/>
    </source>
</evidence>
<evidence type="ECO:0000256" key="3">
    <source>
        <dbReference type="ARBA" id="ARBA00022606"/>
    </source>
</evidence>
<dbReference type="RefSeq" id="XP_022821343.1">
    <property type="nucleotide sequence ID" value="XM_022965575.1"/>
</dbReference>
<accession>A0A9J7DZD4</accession>
<proteinExistence type="predicted"/>